<organism evidence="3 4">
    <name type="scientific">Dehalobacterium formicoaceticum</name>
    <dbReference type="NCBI Taxonomy" id="51515"/>
    <lineage>
        <taxon>Bacteria</taxon>
        <taxon>Bacillati</taxon>
        <taxon>Bacillota</taxon>
        <taxon>Clostridia</taxon>
        <taxon>Eubacteriales</taxon>
        <taxon>Peptococcaceae</taxon>
        <taxon>Dehalobacterium</taxon>
    </lineage>
</organism>
<evidence type="ECO:0000256" key="1">
    <source>
        <dbReference type="SAM" id="Phobius"/>
    </source>
</evidence>
<gene>
    <name evidence="3" type="ORF">NVS47_15520</name>
</gene>
<evidence type="ECO:0000259" key="2">
    <source>
        <dbReference type="Pfam" id="PF04982"/>
    </source>
</evidence>
<comment type="caution">
    <text evidence="3">The sequence shown here is derived from an EMBL/GenBank/DDBJ whole genome shotgun (WGS) entry which is preliminary data.</text>
</comment>
<evidence type="ECO:0000313" key="3">
    <source>
        <dbReference type="EMBL" id="MCR6546902.1"/>
    </source>
</evidence>
<evidence type="ECO:0000313" key="4">
    <source>
        <dbReference type="Proteomes" id="UP001524944"/>
    </source>
</evidence>
<accession>A0ABT1Y7P5</accession>
<keyword evidence="1" id="KW-0472">Membrane</keyword>
<keyword evidence="1" id="KW-1133">Transmembrane helix</keyword>
<name>A0ABT1Y7P5_9FIRM</name>
<protein>
    <submittedName>
        <fullName evidence="3">HPP family protein</fullName>
    </submittedName>
</protein>
<dbReference type="RefSeq" id="WP_242965310.1">
    <property type="nucleotide sequence ID" value="NZ_JANPWE010000013.1"/>
</dbReference>
<proteinExistence type="predicted"/>
<dbReference type="EMBL" id="JANPWE010000013">
    <property type="protein sequence ID" value="MCR6546902.1"/>
    <property type="molecule type" value="Genomic_DNA"/>
</dbReference>
<dbReference type="Pfam" id="PF04982">
    <property type="entry name" value="TM_HPP"/>
    <property type="match status" value="1"/>
</dbReference>
<reference evidence="3 4" key="1">
    <citation type="submission" date="2022-08" db="EMBL/GenBank/DDBJ databases">
        <title>Proteogenomics of the novel Dehalobacterium formicoaceticum strain EZ94 highlights a key role of methyltransferases during anaerobic dichloromethane degradation.</title>
        <authorList>
            <person name="Wasmund K."/>
        </authorList>
    </citation>
    <scope>NUCLEOTIDE SEQUENCE [LARGE SCALE GENOMIC DNA]</scope>
    <source>
        <strain evidence="3 4">EZ94</strain>
    </source>
</reference>
<dbReference type="Proteomes" id="UP001524944">
    <property type="component" value="Unassembled WGS sequence"/>
</dbReference>
<sequence length="35" mass="4127">MYILTPILLGAVIMVIIAVFINNLSPNRNYPRYWF</sequence>
<dbReference type="InterPro" id="IPR058581">
    <property type="entry name" value="TM_HPP"/>
</dbReference>
<feature type="transmembrane region" description="Helical" evidence="1">
    <location>
        <begin position="6"/>
        <end position="25"/>
    </location>
</feature>
<keyword evidence="4" id="KW-1185">Reference proteome</keyword>
<feature type="domain" description="HPP transmembrane region" evidence="2">
    <location>
        <begin position="1"/>
        <end position="31"/>
    </location>
</feature>
<keyword evidence="1" id="KW-0812">Transmembrane</keyword>